<dbReference type="KEGG" id="gtr:GLOTRDRAFT_24456"/>
<dbReference type="PANTHER" id="PTHR30457:SF0">
    <property type="entry name" value="PHOSPHATASE, PUTATIVE (AFU_ORTHOLOGUE AFUA_4G01070)-RELATED"/>
    <property type="match status" value="1"/>
</dbReference>
<dbReference type="HOGENOM" id="CLU_045192_0_1_1"/>
<protein>
    <submittedName>
        <fullName evidence="5">Sure-like protein</fullName>
    </submittedName>
</protein>
<name>S7RMM6_GLOTA</name>
<evidence type="ECO:0000256" key="1">
    <source>
        <dbReference type="ARBA" id="ARBA00011062"/>
    </source>
</evidence>
<evidence type="ECO:0000259" key="4">
    <source>
        <dbReference type="Pfam" id="PF01975"/>
    </source>
</evidence>
<sequence length="231" mass="23596">ATNILLTNDDGWAVAMIRAQNDALKEAGYNVVLSCPAENKSGTGSSTATPTTLTEPCEYDTCPTGSPPEGFNASDPTLNYVNAYPADSAKYGIQTLGPKFFGGKPDFVVSGPNVGNNLGNTVQISGTVGAACEAALEGVPSVSFSGSGSDLAQCAAAADYQFVLTRILADASATDVETCGTDHLPAEGDVVGNGCYVSVSVYNASTKADVDAATQGVVLNRFGDFLTCYDS</sequence>
<dbReference type="eggNOG" id="ENOG502RXS5">
    <property type="taxonomic scope" value="Eukaryota"/>
</dbReference>
<dbReference type="STRING" id="670483.S7RMM6"/>
<feature type="domain" description="Survival protein SurE-like phosphatase/nucleotidase" evidence="4">
    <location>
        <begin position="4"/>
        <end position="161"/>
    </location>
</feature>
<dbReference type="GeneID" id="19305130"/>
<dbReference type="AlphaFoldDB" id="S7RMM6"/>
<gene>
    <name evidence="5" type="ORF">GLOTRDRAFT_24456</name>
</gene>
<dbReference type="SUPFAM" id="SSF64167">
    <property type="entry name" value="SurE-like"/>
    <property type="match status" value="1"/>
</dbReference>
<dbReference type="RefSeq" id="XP_007865494.1">
    <property type="nucleotide sequence ID" value="XM_007867303.2"/>
</dbReference>
<evidence type="ECO:0000256" key="2">
    <source>
        <dbReference type="ARBA" id="ARBA00022723"/>
    </source>
</evidence>
<dbReference type="InterPro" id="IPR036523">
    <property type="entry name" value="SurE-like_sf"/>
</dbReference>
<comment type="similarity">
    <text evidence="1">Belongs to the SurE nucleotidase family.</text>
</comment>
<feature type="non-terminal residue" evidence="5">
    <location>
        <position position="231"/>
    </location>
</feature>
<evidence type="ECO:0000256" key="3">
    <source>
        <dbReference type="ARBA" id="ARBA00022801"/>
    </source>
</evidence>
<dbReference type="PANTHER" id="PTHR30457">
    <property type="entry name" value="5'-NUCLEOTIDASE SURE"/>
    <property type="match status" value="1"/>
</dbReference>
<dbReference type="OMA" id="ACEFNSC"/>
<organism evidence="5 6">
    <name type="scientific">Gloeophyllum trabeum (strain ATCC 11539 / FP-39264 / Madison 617)</name>
    <name type="common">Brown rot fungus</name>
    <dbReference type="NCBI Taxonomy" id="670483"/>
    <lineage>
        <taxon>Eukaryota</taxon>
        <taxon>Fungi</taxon>
        <taxon>Dikarya</taxon>
        <taxon>Basidiomycota</taxon>
        <taxon>Agaricomycotina</taxon>
        <taxon>Agaricomycetes</taxon>
        <taxon>Gloeophyllales</taxon>
        <taxon>Gloeophyllaceae</taxon>
        <taxon>Gloeophyllum</taxon>
    </lineage>
</organism>
<keyword evidence="2" id="KW-0479">Metal-binding</keyword>
<keyword evidence="6" id="KW-1185">Reference proteome</keyword>
<accession>S7RMM6</accession>
<dbReference type="Proteomes" id="UP000030669">
    <property type="component" value="Unassembled WGS sequence"/>
</dbReference>
<proteinExistence type="inferred from homology"/>
<dbReference type="EMBL" id="KB469301">
    <property type="protein sequence ID" value="EPQ55705.1"/>
    <property type="molecule type" value="Genomic_DNA"/>
</dbReference>
<dbReference type="GO" id="GO:0046872">
    <property type="term" value="F:metal ion binding"/>
    <property type="evidence" value="ECO:0007669"/>
    <property type="project" value="UniProtKB-KW"/>
</dbReference>
<dbReference type="InterPro" id="IPR002828">
    <property type="entry name" value="SurE-like_Pase/nucleotidase"/>
</dbReference>
<feature type="non-terminal residue" evidence="5">
    <location>
        <position position="1"/>
    </location>
</feature>
<dbReference type="Pfam" id="PF01975">
    <property type="entry name" value="SurE"/>
    <property type="match status" value="1"/>
</dbReference>
<dbReference type="InterPro" id="IPR030048">
    <property type="entry name" value="SurE"/>
</dbReference>
<dbReference type="GO" id="GO:0008252">
    <property type="term" value="F:nucleotidase activity"/>
    <property type="evidence" value="ECO:0007669"/>
    <property type="project" value="InterPro"/>
</dbReference>
<dbReference type="OrthoDB" id="4018688at2759"/>
<evidence type="ECO:0000313" key="5">
    <source>
        <dbReference type="EMBL" id="EPQ55705.1"/>
    </source>
</evidence>
<dbReference type="Gene3D" id="3.40.1210.10">
    <property type="entry name" value="Survival protein SurE-like phosphatase/nucleotidase"/>
    <property type="match status" value="1"/>
</dbReference>
<reference evidence="5 6" key="1">
    <citation type="journal article" date="2012" name="Science">
        <title>The Paleozoic origin of enzymatic lignin decomposition reconstructed from 31 fungal genomes.</title>
        <authorList>
            <person name="Floudas D."/>
            <person name="Binder M."/>
            <person name="Riley R."/>
            <person name="Barry K."/>
            <person name="Blanchette R.A."/>
            <person name="Henrissat B."/>
            <person name="Martinez A.T."/>
            <person name="Otillar R."/>
            <person name="Spatafora J.W."/>
            <person name="Yadav J.S."/>
            <person name="Aerts A."/>
            <person name="Benoit I."/>
            <person name="Boyd A."/>
            <person name="Carlson A."/>
            <person name="Copeland A."/>
            <person name="Coutinho P.M."/>
            <person name="de Vries R.P."/>
            <person name="Ferreira P."/>
            <person name="Findley K."/>
            <person name="Foster B."/>
            <person name="Gaskell J."/>
            <person name="Glotzer D."/>
            <person name="Gorecki P."/>
            <person name="Heitman J."/>
            <person name="Hesse C."/>
            <person name="Hori C."/>
            <person name="Igarashi K."/>
            <person name="Jurgens J.A."/>
            <person name="Kallen N."/>
            <person name="Kersten P."/>
            <person name="Kohler A."/>
            <person name="Kuees U."/>
            <person name="Kumar T.K.A."/>
            <person name="Kuo A."/>
            <person name="LaButti K."/>
            <person name="Larrondo L.F."/>
            <person name="Lindquist E."/>
            <person name="Ling A."/>
            <person name="Lombard V."/>
            <person name="Lucas S."/>
            <person name="Lundell T."/>
            <person name="Martin R."/>
            <person name="McLaughlin D.J."/>
            <person name="Morgenstern I."/>
            <person name="Morin E."/>
            <person name="Murat C."/>
            <person name="Nagy L.G."/>
            <person name="Nolan M."/>
            <person name="Ohm R.A."/>
            <person name="Patyshakuliyeva A."/>
            <person name="Rokas A."/>
            <person name="Ruiz-Duenas F.J."/>
            <person name="Sabat G."/>
            <person name="Salamov A."/>
            <person name="Samejima M."/>
            <person name="Schmutz J."/>
            <person name="Slot J.C."/>
            <person name="St John F."/>
            <person name="Stenlid J."/>
            <person name="Sun H."/>
            <person name="Sun S."/>
            <person name="Syed K."/>
            <person name="Tsang A."/>
            <person name="Wiebenga A."/>
            <person name="Young D."/>
            <person name="Pisabarro A."/>
            <person name="Eastwood D.C."/>
            <person name="Martin F."/>
            <person name="Cullen D."/>
            <person name="Grigoriev I.V."/>
            <person name="Hibbett D.S."/>
        </authorList>
    </citation>
    <scope>NUCLEOTIDE SEQUENCE [LARGE SCALE GENOMIC DNA]</scope>
    <source>
        <strain evidence="5 6">ATCC 11539</strain>
    </source>
</reference>
<keyword evidence="3" id="KW-0378">Hydrolase</keyword>
<evidence type="ECO:0000313" key="6">
    <source>
        <dbReference type="Proteomes" id="UP000030669"/>
    </source>
</evidence>